<feature type="region of interest" description="Disordered" evidence="1">
    <location>
        <begin position="118"/>
        <end position="137"/>
    </location>
</feature>
<dbReference type="PANTHER" id="PTHR15020">
    <property type="entry name" value="FLAVIN REDUCTASE-RELATED"/>
    <property type="match status" value="1"/>
</dbReference>
<dbReference type="Gene3D" id="3.40.50.720">
    <property type="entry name" value="NAD(P)-binding Rossmann-like Domain"/>
    <property type="match status" value="1"/>
</dbReference>
<dbReference type="EMBL" id="HBEZ01040397">
    <property type="protein sequence ID" value="CAD8644509.1"/>
    <property type="molecule type" value="Transcribed_RNA"/>
</dbReference>
<organism evidence="2">
    <name type="scientific">Cryptomonas curvata</name>
    <dbReference type="NCBI Taxonomy" id="233186"/>
    <lineage>
        <taxon>Eukaryota</taxon>
        <taxon>Cryptophyceae</taxon>
        <taxon>Cryptomonadales</taxon>
        <taxon>Cryptomonadaceae</taxon>
        <taxon>Cryptomonas</taxon>
    </lineage>
</organism>
<evidence type="ECO:0000256" key="1">
    <source>
        <dbReference type="SAM" id="MobiDB-lite"/>
    </source>
</evidence>
<gene>
    <name evidence="2" type="ORF">CCUR1050_LOCUS22194</name>
</gene>
<dbReference type="PANTHER" id="PTHR15020:SF50">
    <property type="entry name" value="UPF0659 PROTEIN YMR090W"/>
    <property type="match status" value="1"/>
</dbReference>
<protein>
    <recommendedName>
        <fullName evidence="3">NAD(P)-binding domain-containing protein</fullName>
    </recommendedName>
</protein>
<feature type="compositionally biased region" description="Pro residues" evidence="1">
    <location>
        <begin position="413"/>
        <end position="422"/>
    </location>
</feature>
<accession>A0A7S0MNM1</accession>
<evidence type="ECO:0008006" key="3">
    <source>
        <dbReference type="Google" id="ProtNLM"/>
    </source>
</evidence>
<feature type="compositionally biased region" description="Basic and acidic residues" evidence="1">
    <location>
        <begin position="398"/>
        <end position="412"/>
    </location>
</feature>
<dbReference type="AlphaFoldDB" id="A0A7S0MNM1"/>
<feature type="region of interest" description="Disordered" evidence="1">
    <location>
        <begin position="398"/>
        <end position="426"/>
    </location>
</feature>
<reference evidence="2" key="1">
    <citation type="submission" date="2021-01" db="EMBL/GenBank/DDBJ databases">
        <authorList>
            <person name="Corre E."/>
            <person name="Pelletier E."/>
            <person name="Niang G."/>
            <person name="Scheremetjew M."/>
            <person name="Finn R."/>
            <person name="Kale V."/>
            <person name="Holt S."/>
            <person name="Cochrane G."/>
            <person name="Meng A."/>
            <person name="Brown T."/>
            <person name="Cohen L."/>
        </authorList>
    </citation>
    <scope>NUCLEOTIDE SEQUENCE</scope>
    <source>
        <strain evidence="2">CCAP979/52</strain>
    </source>
</reference>
<proteinExistence type="predicted"/>
<sequence length="482" mass="52933">MKCSQSGSLVSRRIGILPTTQRPRSRIIIVSQTGGGDDLMKKFEEERKIREEMDAIFKNAQSDLQSIAKLELDSLKSEAEEIKQRREEEWSILGAKEAEKLTSKVDSLAEQFLRSTGRLEDDAEEDADGPGQLAPPSVVAVVGEPGPLRDQIVERLTAQGVAISSCERLLETKGIRLEGTDAVVLCGDGEPLDRPTVERLLTRPQKLRRVVLLSTVGTERSDKFPFSLQNAFSGALDKKRGLEQGLIERSRAAGFAYTIIRIGKVARPDPANAAPELMPGDFFQEDTAADVAAEASLQALLYQPLGLNKSLSLISRRGPAATQDQWDDEFLKLDGPEIWRWPLGPVPAAACRDWLQESWAPRWIKKGNGLTTPVSLTVTPLGVQLVFKPPQSGFVSFKEERDRERARDRGDEPPPGAAPPAGPAGLRQLEGGVEVVVEERPAGRVRVLRCAMGEETVVKETSERILLDSLIKDVQAWAAGRR</sequence>
<evidence type="ECO:0000313" key="2">
    <source>
        <dbReference type="EMBL" id="CAD8644509.1"/>
    </source>
</evidence>
<name>A0A7S0MNM1_9CRYP</name>